<dbReference type="OrthoDB" id="2925523at2759"/>
<proteinExistence type="predicted"/>
<evidence type="ECO:0000313" key="4">
    <source>
        <dbReference type="Proteomes" id="UP000807342"/>
    </source>
</evidence>
<sequence>MFKFAFLISFLVFAVAQIEAQTCYTQGTGPTTDCGGFINEFCNSAAQLSASIPLVSSRDSQGRCFNLPDGRRCNFIAYNSREITAAPNEFGCQFALNNVARNCPVGGSGKSRADDAYTFTIDPNRGPCTQDAQPSS</sequence>
<accession>A0A9P5X9T4</accession>
<dbReference type="EMBL" id="MU151286">
    <property type="protein sequence ID" value="KAF9445700.1"/>
    <property type="molecule type" value="Genomic_DNA"/>
</dbReference>
<gene>
    <name evidence="3" type="ORF">P691DRAFT_784882</name>
</gene>
<protein>
    <recommendedName>
        <fullName evidence="2">Glycan binding protein Y3-like domain-containing protein</fullName>
    </recommendedName>
</protein>
<keyword evidence="1" id="KW-0732">Signal</keyword>
<dbReference type="Pfam" id="PF22803">
    <property type="entry name" value="GBD_Y3"/>
    <property type="match status" value="1"/>
</dbReference>
<evidence type="ECO:0000259" key="2">
    <source>
        <dbReference type="Pfam" id="PF22803"/>
    </source>
</evidence>
<dbReference type="Proteomes" id="UP000807342">
    <property type="component" value="Unassembled WGS sequence"/>
</dbReference>
<name>A0A9P5X9T4_9AGAR</name>
<evidence type="ECO:0000256" key="1">
    <source>
        <dbReference type="SAM" id="SignalP"/>
    </source>
</evidence>
<evidence type="ECO:0000313" key="3">
    <source>
        <dbReference type="EMBL" id="KAF9445700.1"/>
    </source>
</evidence>
<dbReference type="AlphaFoldDB" id="A0A9P5X9T4"/>
<reference evidence="3" key="1">
    <citation type="submission" date="2020-11" db="EMBL/GenBank/DDBJ databases">
        <authorList>
            <consortium name="DOE Joint Genome Institute"/>
            <person name="Ahrendt S."/>
            <person name="Riley R."/>
            <person name="Andreopoulos W."/>
            <person name="Labutti K."/>
            <person name="Pangilinan J."/>
            <person name="Ruiz-Duenas F.J."/>
            <person name="Barrasa J.M."/>
            <person name="Sanchez-Garcia M."/>
            <person name="Camarero S."/>
            <person name="Miyauchi S."/>
            <person name="Serrano A."/>
            <person name="Linde D."/>
            <person name="Babiker R."/>
            <person name="Drula E."/>
            <person name="Ayuso-Fernandez I."/>
            <person name="Pacheco R."/>
            <person name="Padilla G."/>
            <person name="Ferreira P."/>
            <person name="Barriuso J."/>
            <person name="Kellner H."/>
            <person name="Castanera R."/>
            <person name="Alfaro M."/>
            <person name="Ramirez L."/>
            <person name="Pisabarro A.G."/>
            <person name="Kuo A."/>
            <person name="Tritt A."/>
            <person name="Lipzen A."/>
            <person name="He G."/>
            <person name="Yan M."/>
            <person name="Ng V."/>
            <person name="Cullen D."/>
            <person name="Martin F."/>
            <person name="Rosso M.-N."/>
            <person name="Henrissat B."/>
            <person name="Hibbett D."/>
            <person name="Martinez A.T."/>
            <person name="Grigoriev I.V."/>
        </authorList>
    </citation>
    <scope>NUCLEOTIDE SEQUENCE</scope>
    <source>
        <strain evidence="3">MF-IS2</strain>
    </source>
</reference>
<feature type="chain" id="PRO_5040153961" description="Glycan binding protein Y3-like domain-containing protein" evidence="1">
    <location>
        <begin position="21"/>
        <end position="136"/>
    </location>
</feature>
<comment type="caution">
    <text evidence="3">The sequence shown here is derived from an EMBL/GenBank/DDBJ whole genome shotgun (WGS) entry which is preliminary data.</text>
</comment>
<feature type="domain" description="Glycan binding protein Y3-like" evidence="2">
    <location>
        <begin position="33"/>
        <end position="128"/>
    </location>
</feature>
<keyword evidence="4" id="KW-1185">Reference proteome</keyword>
<organism evidence="3 4">
    <name type="scientific">Macrolepiota fuliginosa MF-IS2</name>
    <dbReference type="NCBI Taxonomy" id="1400762"/>
    <lineage>
        <taxon>Eukaryota</taxon>
        <taxon>Fungi</taxon>
        <taxon>Dikarya</taxon>
        <taxon>Basidiomycota</taxon>
        <taxon>Agaricomycotina</taxon>
        <taxon>Agaricomycetes</taxon>
        <taxon>Agaricomycetidae</taxon>
        <taxon>Agaricales</taxon>
        <taxon>Agaricineae</taxon>
        <taxon>Agaricaceae</taxon>
        <taxon>Macrolepiota</taxon>
    </lineage>
</organism>
<dbReference type="InterPro" id="IPR054443">
    <property type="entry name" value="Y3-like_dom"/>
</dbReference>
<feature type="signal peptide" evidence="1">
    <location>
        <begin position="1"/>
        <end position="20"/>
    </location>
</feature>